<protein>
    <submittedName>
        <fullName evidence="3">Alpha/beta hydrolase</fullName>
    </submittedName>
</protein>
<dbReference type="InterPro" id="IPR000073">
    <property type="entry name" value="AB_hydrolase_1"/>
</dbReference>
<dbReference type="EMBL" id="BJUU01000001">
    <property type="protein sequence ID" value="GEK78855.1"/>
    <property type="molecule type" value="Genomic_DNA"/>
</dbReference>
<dbReference type="InterPro" id="IPR029058">
    <property type="entry name" value="AB_hydrolase_fold"/>
</dbReference>
<dbReference type="AlphaFoldDB" id="A0AA87UQU7"/>
<dbReference type="PANTHER" id="PTHR43798:SF31">
    <property type="entry name" value="AB HYDROLASE SUPERFAMILY PROTEIN YCLE"/>
    <property type="match status" value="1"/>
</dbReference>
<sequence length="299" mass="31991">MDAARRTIRLPSGPVSYLEWLPEGPGSASVVVLLHGGGLDSAELSWGATGGALAAAGHRVLAPDSPGYGHSPAAPWPATHDNLVRFVGAFTTAMGLERYALGGLSMGGGMTIGHTFASPERVLGAMLIGTFGIMDQQRQGTMRHPWHLLSWAMTHTGLMGVTMRAYAKRGDALRSSLRGLIRNEANLTPALMQAIGDEAARGSGLRAFDQWQRDQIRFGRLRTNYLPRLGSFPRPALVINGELDTGVPVALARQAAARMPEGRFLEVPDAGHWTQRDVPEVVVPAMLAFLDELAGRDEG</sequence>
<evidence type="ECO:0000313" key="3">
    <source>
        <dbReference type="EMBL" id="GEK78855.1"/>
    </source>
</evidence>
<comment type="caution">
    <text evidence="3">The sequence shown here is derived from an EMBL/GenBank/DDBJ whole genome shotgun (WGS) entry which is preliminary data.</text>
</comment>
<organism evidence="3 4">
    <name type="scientific">Agrococcus baldri</name>
    <dbReference type="NCBI Taxonomy" id="153730"/>
    <lineage>
        <taxon>Bacteria</taxon>
        <taxon>Bacillati</taxon>
        <taxon>Actinomycetota</taxon>
        <taxon>Actinomycetes</taxon>
        <taxon>Micrococcales</taxon>
        <taxon>Microbacteriaceae</taxon>
        <taxon>Agrococcus</taxon>
    </lineage>
</organism>
<evidence type="ECO:0000259" key="2">
    <source>
        <dbReference type="Pfam" id="PF00561"/>
    </source>
</evidence>
<proteinExistence type="predicted"/>
<evidence type="ECO:0000313" key="4">
    <source>
        <dbReference type="Proteomes" id="UP000321749"/>
    </source>
</evidence>
<dbReference type="RefSeq" id="WP_146792247.1">
    <property type="nucleotide sequence ID" value="NZ_BJUU01000001.1"/>
</dbReference>
<gene>
    <name evidence="3" type="ORF">ABA31_02060</name>
</gene>
<feature type="domain" description="AB hydrolase-1" evidence="2">
    <location>
        <begin position="30"/>
        <end position="275"/>
    </location>
</feature>
<dbReference type="InterPro" id="IPR000639">
    <property type="entry name" value="Epox_hydrolase-like"/>
</dbReference>
<dbReference type="PANTHER" id="PTHR43798">
    <property type="entry name" value="MONOACYLGLYCEROL LIPASE"/>
    <property type="match status" value="1"/>
</dbReference>
<name>A0AA87UQU7_9MICO</name>
<accession>A0AA87UQU7</accession>
<evidence type="ECO:0000256" key="1">
    <source>
        <dbReference type="ARBA" id="ARBA00022801"/>
    </source>
</evidence>
<keyword evidence="4" id="KW-1185">Reference proteome</keyword>
<dbReference type="PRINTS" id="PR00111">
    <property type="entry name" value="ABHYDROLASE"/>
</dbReference>
<dbReference type="Pfam" id="PF00561">
    <property type="entry name" value="Abhydrolase_1"/>
    <property type="match status" value="1"/>
</dbReference>
<dbReference type="GO" id="GO:0016020">
    <property type="term" value="C:membrane"/>
    <property type="evidence" value="ECO:0007669"/>
    <property type="project" value="TreeGrafter"/>
</dbReference>
<dbReference type="GO" id="GO:0016787">
    <property type="term" value="F:hydrolase activity"/>
    <property type="evidence" value="ECO:0007669"/>
    <property type="project" value="UniProtKB-KW"/>
</dbReference>
<dbReference type="Gene3D" id="3.40.50.1820">
    <property type="entry name" value="alpha/beta hydrolase"/>
    <property type="match status" value="1"/>
</dbReference>
<dbReference type="Proteomes" id="UP000321749">
    <property type="component" value="Unassembled WGS sequence"/>
</dbReference>
<dbReference type="SUPFAM" id="SSF53474">
    <property type="entry name" value="alpha/beta-Hydrolases"/>
    <property type="match status" value="1"/>
</dbReference>
<dbReference type="InterPro" id="IPR050266">
    <property type="entry name" value="AB_hydrolase_sf"/>
</dbReference>
<keyword evidence="1 3" id="KW-0378">Hydrolase</keyword>
<reference evidence="3 4" key="1">
    <citation type="submission" date="2019-07" db="EMBL/GenBank/DDBJ databases">
        <title>Whole genome shotgun sequence of Agrococcus baldri NBRC 103055.</title>
        <authorList>
            <person name="Hosoyama A."/>
            <person name="Uohara A."/>
            <person name="Ohji S."/>
            <person name="Ichikawa N."/>
        </authorList>
    </citation>
    <scope>NUCLEOTIDE SEQUENCE [LARGE SCALE GENOMIC DNA]</scope>
    <source>
        <strain evidence="3 4">NBRC 103055</strain>
    </source>
</reference>
<dbReference type="PRINTS" id="PR00412">
    <property type="entry name" value="EPOXHYDRLASE"/>
</dbReference>